<dbReference type="OrthoDB" id="5503950at2"/>
<feature type="disulfide bond" evidence="2">
    <location>
        <begin position="58"/>
        <end position="83"/>
    </location>
</feature>
<dbReference type="InterPro" id="IPR036514">
    <property type="entry name" value="SGNH_hydro_sf"/>
</dbReference>
<evidence type="ECO:0000313" key="6">
    <source>
        <dbReference type="Proteomes" id="UP000256269"/>
    </source>
</evidence>
<keyword evidence="3" id="KW-0732">Signal</keyword>
<comment type="caution">
    <text evidence="5">The sequence shown here is derived from an EMBL/GenBank/DDBJ whole genome shotgun (WGS) entry which is preliminary data.</text>
</comment>
<dbReference type="GO" id="GO:0004806">
    <property type="term" value="F:triacylglycerol lipase activity"/>
    <property type="evidence" value="ECO:0007669"/>
    <property type="project" value="TreeGrafter"/>
</dbReference>
<evidence type="ECO:0000256" key="1">
    <source>
        <dbReference type="PIRSR" id="PIRSR637460-1"/>
    </source>
</evidence>
<dbReference type="CDD" id="cd01823">
    <property type="entry name" value="SEST_like"/>
    <property type="match status" value="1"/>
</dbReference>
<dbReference type="Proteomes" id="UP000256269">
    <property type="component" value="Unassembled WGS sequence"/>
</dbReference>
<dbReference type="PANTHER" id="PTHR37981">
    <property type="entry name" value="LIPASE 2"/>
    <property type="match status" value="1"/>
</dbReference>
<dbReference type="InterPro" id="IPR013830">
    <property type="entry name" value="SGNH_hydro"/>
</dbReference>
<dbReference type="RefSeq" id="WP_116180303.1">
    <property type="nucleotide sequence ID" value="NZ_CP144375.1"/>
</dbReference>
<reference evidence="5 6" key="1">
    <citation type="submission" date="2018-08" db="EMBL/GenBank/DDBJ databases">
        <title>Genomic Encyclopedia of Archaeal and Bacterial Type Strains, Phase II (KMG-II): from individual species to whole genera.</title>
        <authorList>
            <person name="Goeker M."/>
        </authorList>
    </citation>
    <scope>NUCLEOTIDE SEQUENCE [LARGE SCALE GENOMIC DNA]</scope>
    <source>
        <strain evidence="5 6">DSM 45791</strain>
    </source>
</reference>
<dbReference type="SUPFAM" id="SSF52266">
    <property type="entry name" value="SGNH hydrolase"/>
    <property type="match status" value="1"/>
</dbReference>
<name>A0A3E0GZW3_9PSEU</name>
<dbReference type="Gene3D" id="3.40.50.1110">
    <property type="entry name" value="SGNH hydrolase"/>
    <property type="match status" value="1"/>
</dbReference>
<feature type="signal peptide" evidence="3">
    <location>
        <begin position="1"/>
        <end position="21"/>
    </location>
</feature>
<gene>
    <name evidence="5" type="ORF">BCF44_119199</name>
</gene>
<keyword evidence="2" id="KW-1015">Disulfide bond</keyword>
<evidence type="ECO:0000259" key="4">
    <source>
        <dbReference type="Pfam" id="PF13472"/>
    </source>
</evidence>
<protein>
    <submittedName>
        <fullName evidence="5">GDSL-like lipase/acylhydrolase family protein</fullName>
    </submittedName>
</protein>
<evidence type="ECO:0000313" key="5">
    <source>
        <dbReference type="EMBL" id="REH34923.1"/>
    </source>
</evidence>
<feature type="disulfide bond" evidence="2">
    <location>
        <begin position="207"/>
        <end position="256"/>
    </location>
</feature>
<organism evidence="5 6">
    <name type="scientific">Kutzneria buriramensis</name>
    <dbReference type="NCBI Taxonomy" id="1045776"/>
    <lineage>
        <taxon>Bacteria</taxon>
        <taxon>Bacillati</taxon>
        <taxon>Actinomycetota</taxon>
        <taxon>Actinomycetes</taxon>
        <taxon>Pseudonocardiales</taxon>
        <taxon>Pseudonocardiaceae</taxon>
        <taxon>Kutzneria</taxon>
    </lineage>
</organism>
<dbReference type="GO" id="GO:0019433">
    <property type="term" value="P:triglyceride catabolic process"/>
    <property type="evidence" value="ECO:0007669"/>
    <property type="project" value="TreeGrafter"/>
</dbReference>
<keyword evidence="6" id="KW-1185">Reference proteome</keyword>
<dbReference type="Pfam" id="PF13472">
    <property type="entry name" value="Lipase_GDSL_2"/>
    <property type="match status" value="1"/>
</dbReference>
<feature type="domain" description="SGNH hydrolase-type esterase" evidence="4">
    <location>
        <begin position="33"/>
        <end position="288"/>
    </location>
</feature>
<feature type="disulfide bond" evidence="2">
    <location>
        <begin position="135"/>
        <end position="154"/>
    </location>
</feature>
<dbReference type="PROSITE" id="PS51257">
    <property type="entry name" value="PROKAR_LIPOPROTEIN"/>
    <property type="match status" value="1"/>
</dbReference>
<dbReference type="EMBL" id="QUNO01000019">
    <property type="protein sequence ID" value="REH34923.1"/>
    <property type="molecule type" value="Genomic_DNA"/>
</dbReference>
<dbReference type="InterPro" id="IPR037460">
    <property type="entry name" value="SEST-like"/>
</dbReference>
<dbReference type="PANTHER" id="PTHR37981:SF1">
    <property type="entry name" value="SGNH HYDROLASE-TYPE ESTERASE DOMAIN-CONTAINING PROTEIN"/>
    <property type="match status" value="1"/>
</dbReference>
<accession>A0A3E0GZW3</accession>
<sequence length="307" mass="31840">MRRTVFVCLLVAMLACGTAAAASATPAFHEYVALGDSWSADSTVMPTRVATTFAPFGCGQSVGDYPKQVASALGITNFRDATCGSASTVELTRPQGVPFGGVNPPQFDRLTPTTDLVTLGIGGNDIGLAGAITGCLNLLPSLGLPLPAPLGGSCESRWVSGGVDQMSVNIAHAEPLVAAAIEGIRVRSPHATVLVVDYLQGLAPHGCWPYVPMLDGDVRWLRAKLEETNAMLRRVAAAEQVGFVDTYSTSAGHDFCQLPGTNWVEGLLPLTTSPLGLAVPFHPNQLGADHQAGSVLSALGRPSPTAP</sequence>
<proteinExistence type="predicted"/>
<evidence type="ECO:0000256" key="2">
    <source>
        <dbReference type="PIRSR" id="PIRSR637460-2"/>
    </source>
</evidence>
<feature type="chain" id="PRO_5017806146" evidence="3">
    <location>
        <begin position="22"/>
        <end position="307"/>
    </location>
</feature>
<dbReference type="AlphaFoldDB" id="A0A3E0GZW3"/>
<keyword evidence="5" id="KW-0378">Hydrolase</keyword>
<feature type="active site" description="Nucleophile" evidence="1">
    <location>
        <position position="37"/>
    </location>
</feature>
<feature type="active site" evidence="1">
    <location>
        <position position="282"/>
    </location>
</feature>
<evidence type="ECO:0000256" key="3">
    <source>
        <dbReference type="SAM" id="SignalP"/>
    </source>
</evidence>